<dbReference type="NCBIfam" id="TIGR04104">
    <property type="entry name" value="cxxc_20_cxxc"/>
    <property type="match status" value="1"/>
</dbReference>
<evidence type="ECO:0000256" key="1">
    <source>
        <dbReference type="SAM" id="Phobius"/>
    </source>
</evidence>
<dbReference type="AlphaFoldDB" id="A0A0A3JBC8"/>
<dbReference type="RefSeq" id="WP_036154894.1">
    <property type="nucleotide sequence ID" value="NZ_AVCX01000005.1"/>
</dbReference>
<dbReference type="Proteomes" id="UP000030437">
    <property type="component" value="Unassembled WGS sequence"/>
</dbReference>
<comment type="caution">
    <text evidence="2">The sequence shown here is derived from an EMBL/GenBank/DDBJ whole genome shotgun (WGS) entry which is preliminary data.</text>
</comment>
<evidence type="ECO:0000313" key="3">
    <source>
        <dbReference type="Proteomes" id="UP000030437"/>
    </source>
</evidence>
<sequence>MQKCIKCNRRFGWREIFKSYKWNYGPLECDNCCTIHKITIFGRCTIAFLALLPFLIVQFFLIPTDHIFLTLGGTGLMATVGFLLSPYVVRYKEGS</sequence>
<organism evidence="2 3">
    <name type="scientific">Lysinibacillus odysseyi 34hs-1 = NBRC 100172</name>
    <dbReference type="NCBI Taxonomy" id="1220589"/>
    <lineage>
        <taxon>Bacteria</taxon>
        <taxon>Bacillati</taxon>
        <taxon>Bacillota</taxon>
        <taxon>Bacilli</taxon>
        <taxon>Bacillales</taxon>
        <taxon>Bacillaceae</taxon>
        <taxon>Lysinibacillus</taxon>
    </lineage>
</organism>
<keyword evidence="3" id="KW-1185">Reference proteome</keyword>
<dbReference type="EMBL" id="JPVP01000056">
    <property type="protein sequence ID" value="KGR84312.1"/>
    <property type="molecule type" value="Genomic_DNA"/>
</dbReference>
<feature type="transmembrane region" description="Helical" evidence="1">
    <location>
        <begin position="67"/>
        <end position="89"/>
    </location>
</feature>
<proteinExistence type="predicted"/>
<dbReference type="InterPro" id="IPR026369">
    <property type="entry name" value="CxxC_20_CxxC"/>
</dbReference>
<evidence type="ECO:0008006" key="4">
    <source>
        <dbReference type="Google" id="ProtNLM"/>
    </source>
</evidence>
<accession>A0A0A3JBC8</accession>
<keyword evidence="1" id="KW-0472">Membrane</keyword>
<reference evidence="2 3" key="1">
    <citation type="submission" date="2014-02" db="EMBL/GenBank/DDBJ databases">
        <title>Draft genome sequence of Lysinibacillus odysseyi NBRC 100172.</title>
        <authorList>
            <person name="Zhang F."/>
            <person name="Wang G."/>
            <person name="Zhang L."/>
        </authorList>
    </citation>
    <scope>NUCLEOTIDE SEQUENCE [LARGE SCALE GENOMIC DNA]</scope>
    <source>
        <strain evidence="2 3">NBRC 100172</strain>
    </source>
</reference>
<gene>
    <name evidence="2" type="ORF">CD32_11985</name>
</gene>
<feature type="transmembrane region" description="Helical" evidence="1">
    <location>
        <begin position="40"/>
        <end position="61"/>
    </location>
</feature>
<keyword evidence="1" id="KW-1133">Transmembrane helix</keyword>
<protein>
    <recommendedName>
        <fullName evidence="4">CXXC-20-CXXC protein</fullName>
    </recommendedName>
</protein>
<keyword evidence="1" id="KW-0812">Transmembrane</keyword>
<evidence type="ECO:0000313" key="2">
    <source>
        <dbReference type="EMBL" id="KGR84312.1"/>
    </source>
</evidence>
<name>A0A0A3JBC8_9BACI</name>
<dbReference type="eggNOG" id="ENOG5030BVN">
    <property type="taxonomic scope" value="Bacteria"/>
</dbReference>